<dbReference type="Pfam" id="PF00583">
    <property type="entry name" value="Acetyltransf_1"/>
    <property type="match status" value="1"/>
</dbReference>
<dbReference type="Proteomes" id="UP000467305">
    <property type="component" value="Unassembled WGS sequence"/>
</dbReference>
<evidence type="ECO:0000313" key="2">
    <source>
        <dbReference type="EMBL" id="KAB1160542.1"/>
    </source>
</evidence>
<name>A0A7J5ASD5_9FLAO</name>
<gene>
    <name evidence="2" type="ORF">F7018_01310</name>
</gene>
<dbReference type="RefSeq" id="WP_150898172.1">
    <property type="nucleotide sequence ID" value="NZ_WAAU01000003.1"/>
</dbReference>
<accession>A0A7J5ASD5</accession>
<dbReference type="PROSITE" id="PS51186">
    <property type="entry name" value="GNAT"/>
    <property type="match status" value="1"/>
</dbReference>
<dbReference type="EMBL" id="WAAU01000003">
    <property type="protein sequence ID" value="KAB1160542.1"/>
    <property type="molecule type" value="Genomic_DNA"/>
</dbReference>
<dbReference type="InterPro" id="IPR016181">
    <property type="entry name" value="Acyl_CoA_acyltransferase"/>
</dbReference>
<feature type="domain" description="N-acetyltransferase" evidence="1">
    <location>
        <begin position="6"/>
        <end position="151"/>
    </location>
</feature>
<dbReference type="Gene3D" id="3.40.630.30">
    <property type="match status" value="1"/>
</dbReference>
<dbReference type="AlphaFoldDB" id="A0A7J5ASD5"/>
<keyword evidence="3" id="KW-1185">Reference proteome</keyword>
<dbReference type="SUPFAM" id="SSF55729">
    <property type="entry name" value="Acyl-CoA N-acyltransferases (Nat)"/>
    <property type="match status" value="1"/>
</dbReference>
<sequence length="151" mass="17614">MKDQNLFFKQIDGIPDKKGLEELLTLYTSVFNDAITEFFLERIQTKEKVFSIIAYYNNNPVGFKIGYQYNSNTFYSWVGGVLPQYRKKGIASQLAKLQENWALQNGFKKLRTKSMNKFKPMLILNLKNGFDIIQVYTNEKGQTKIVFEKSI</sequence>
<dbReference type="CDD" id="cd04301">
    <property type="entry name" value="NAT_SF"/>
    <property type="match status" value="1"/>
</dbReference>
<proteinExistence type="predicted"/>
<evidence type="ECO:0000259" key="1">
    <source>
        <dbReference type="PROSITE" id="PS51186"/>
    </source>
</evidence>
<keyword evidence="2" id="KW-0808">Transferase</keyword>
<dbReference type="OrthoDB" id="9812289at2"/>
<comment type="caution">
    <text evidence="2">The sequence shown here is derived from an EMBL/GenBank/DDBJ whole genome shotgun (WGS) entry which is preliminary data.</text>
</comment>
<protein>
    <submittedName>
        <fullName evidence="2">GNAT family N-acetyltransferase</fullName>
    </submittedName>
</protein>
<organism evidence="2 3">
    <name type="scientific">Tenacibaculum aiptasiae</name>
    <dbReference type="NCBI Taxonomy" id="426481"/>
    <lineage>
        <taxon>Bacteria</taxon>
        <taxon>Pseudomonadati</taxon>
        <taxon>Bacteroidota</taxon>
        <taxon>Flavobacteriia</taxon>
        <taxon>Flavobacteriales</taxon>
        <taxon>Flavobacteriaceae</taxon>
        <taxon>Tenacibaculum</taxon>
    </lineage>
</organism>
<evidence type="ECO:0000313" key="3">
    <source>
        <dbReference type="Proteomes" id="UP000467305"/>
    </source>
</evidence>
<dbReference type="GO" id="GO:0016747">
    <property type="term" value="F:acyltransferase activity, transferring groups other than amino-acyl groups"/>
    <property type="evidence" value="ECO:0007669"/>
    <property type="project" value="InterPro"/>
</dbReference>
<dbReference type="InterPro" id="IPR000182">
    <property type="entry name" value="GNAT_dom"/>
</dbReference>
<reference evidence="2 3" key="1">
    <citation type="submission" date="2019-09" db="EMBL/GenBank/DDBJ databases">
        <authorList>
            <person name="Cao W.R."/>
        </authorList>
    </citation>
    <scope>NUCLEOTIDE SEQUENCE [LARGE SCALE GENOMIC DNA]</scope>
    <source>
        <strain evidence="3">a4</strain>
    </source>
</reference>